<dbReference type="AlphaFoldDB" id="A0A8H3G467"/>
<evidence type="ECO:0000313" key="2">
    <source>
        <dbReference type="Proteomes" id="UP000664203"/>
    </source>
</evidence>
<protein>
    <submittedName>
        <fullName evidence="1">Uncharacterized protein</fullName>
    </submittedName>
</protein>
<dbReference type="EMBL" id="CAJPDR010000335">
    <property type="protein sequence ID" value="CAF9932751.1"/>
    <property type="molecule type" value="Genomic_DNA"/>
</dbReference>
<dbReference type="Proteomes" id="UP000664203">
    <property type="component" value="Unassembled WGS sequence"/>
</dbReference>
<reference evidence="1" key="1">
    <citation type="submission" date="2021-03" db="EMBL/GenBank/DDBJ databases">
        <authorList>
            <person name="Tagirdzhanova G."/>
        </authorList>
    </citation>
    <scope>NUCLEOTIDE SEQUENCE</scope>
</reference>
<gene>
    <name evidence="1" type="ORF">ALECFALPRED_005367</name>
</gene>
<organism evidence="1 2">
    <name type="scientific">Alectoria fallacina</name>
    <dbReference type="NCBI Taxonomy" id="1903189"/>
    <lineage>
        <taxon>Eukaryota</taxon>
        <taxon>Fungi</taxon>
        <taxon>Dikarya</taxon>
        <taxon>Ascomycota</taxon>
        <taxon>Pezizomycotina</taxon>
        <taxon>Lecanoromycetes</taxon>
        <taxon>OSLEUM clade</taxon>
        <taxon>Lecanoromycetidae</taxon>
        <taxon>Lecanorales</taxon>
        <taxon>Lecanorineae</taxon>
        <taxon>Parmeliaceae</taxon>
        <taxon>Alectoria</taxon>
    </lineage>
</organism>
<sequence>MAAAHGQFGKLQFATEERQHLKELEDQILDVILVLGSTCDTILSLIENYRQFRQDPCVWEESDDGGYDAIDFAFQEKLRDVSSDRERRFERYTQS</sequence>
<accession>A0A8H3G467</accession>
<name>A0A8H3G467_9LECA</name>
<comment type="caution">
    <text evidence="1">The sequence shown here is derived from an EMBL/GenBank/DDBJ whole genome shotgun (WGS) entry which is preliminary data.</text>
</comment>
<keyword evidence="2" id="KW-1185">Reference proteome</keyword>
<evidence type="ECO:0000313" key="1">
    <source>
        <dbReference type="EMBL" id="CAF9932751.1"/>
    </source>
</evidence>
<proteinExistence type="predicted"/>
<dbReference type="OrthoDB" id="5396681at2759"/>